<evidence type="ECO:0000313" key="1">
    <source>
        <dbReference type="EMBL" id="GBP82047.1"/>
    </source>
</evidence>
<dbReference type="OrthoDB" id="7280922at2759"/>
<reference evidence="1 2" key="1">
    <citation type="journal article" date="2019" name="Commun. Biol.">
        <title>The bagworm genome reveals a unique fibroin gene that provides high tensile strength.</title>
        <authorList>
            <person name="Kono N."/>
            <person name="Nakamura H."/>
            <person name="Ohtoshi R."/>
            <person name="Tomita M."/>
            <person name="Numata K."/>
            <person name="Arakawa K."/>
        </authorList>
    </citation>
    <scope>NUCLEOTIDE SEQUENCE [LARGE SCALE GENOMIC DNA]</scope>
</reference>
<keyword evidence="2" id="KW-1185">Reference proteome</keyword>
<protein>
    <submittedName>
        <fullName evidence="1">Uncharacterized protein</fullName>
    </submittedName>
</protein>
<name>A0A4C1Z5W5_EUMVA</name>
<dbReference type="Proteomes" id="UP000299102">
    <property type="component" value="Unassembled WGS sequence"/>
</dbReference>
<accession>A0A4C1Z5W5</accession>
<proteinExistence type="predicted"/>
<gene>
    <name evidence="1" type="ORF">EVAR_32148_1</name>
</gene>
<comment type="caution">
    <text evidence="1">The sequence shown here is derived from an EMBL/GenBank/DDBJ whole genome shotgun (WGS) entry which is preliminary data.</text>
</comment>
<dbReference type="AlphaFoldDB" id="A0A4C1Z5W5"/>
<evidence type="ECO:0000313" key="2">
    <source>
        <dbReference type="Proteomes" id="UP000299102"/>
    </source>
</evidence>
<organism evidence="1 2">
    <name type="scientific">Eumeta variegata</name>
    <name type="common">Bagworm moth</name>
    <name type="synonym">Eumeta japonica</name>
    <dbReference type="NCBI Taxonomy" id="151549"/>
    <lineage>
        <taxon>Eukaryota</taxon>
        <taxon>Metazoa</taxon>
        <taxon>Ecdysozoa</taxon>
        <taxon>Arthropoda</taxon>
        <taxon>Hexapoda</taxon>
        <taxon>Insecta</taxon>
        <taxon>Pterygota</taxon>
        <taxon>Neoptera</taxon>
        <taxon>Endopterygota</taxon>
        <taxon>Lepidoptera</taxon>
        <taxon>Glossata</taxon>
        <taxon>Ditrysia</taxon>
        <taxon>Tineoidea</taxon>
        <taxon>Psychidae</taxon>
        <taxon>Oiketicinae</taxon>
        <taxon>Eumeta</taxon>
    </lineage>
</organism>
<sequence>MFKRSTSVTECFTLIINGMVRSVTFFQVASSDQNRVVLIQVDRSLDRRYQCELSAEAPLFHNDIKAAVMGVVGKPYKQDTPDLHMFKVVSFSVNTLP</sequence>
<dbReference type="EMBL" id="BGZK01001544">
    <property type="protein sequence ID" value="GBP82047.1"/>
    <property type="molecule type" value="Genomic_DNA"/>
</dbReference>